<feature type="non-terminal residue" evidence="1">
    <location>
        <position position="217"/>
    </location>
</feature>
<protein>
    <submittedName>
        <fullName evidence="1">3665_t:CDS:1</fullName>
    </submittedName>
</protein>
<feature type="non-terminal residue" evidence="1">
    <location>
        <position position="1"/>
    </location>
</feature>
<comment type="caution">
    <text evidence="1">The sequence shown here is derived from an EMBL/GenBank/DDBJ whole genome shotgun (WGS) entry which is preliminary data.</text>
</comment>
<accession>A0A9N9IV31</accession>
<sequence length="217" mass="24669">IFTQFNCFIAITITRPSKRKQQLKVARAKKHAYVIKELDYENLNDHIWSDKDIDERASDYFAVLLTAELKKAAQNTQSITAYFASTLMHSNVASASTSTCELSTELFASMEVEPMEVEPEPMEMELTEVRSMDVESAELGLTEVESDVSVKIDEKTKMRLAIEELDGMLKKDNNQMDKGVRVRLQASLQYLRLKYYHGQNKINASTTIASSLGWEII</sequence>
<gene>
    <name evidence="1" type="ORF">RFULGI_LOCUS13472</name>
</gene>
<organism evidence="1 2">
    <name type="scientific">Racocetra fulgida</name>
    <dbReference type="NCBI Taxonomy" id="60492"/>
    <lineage>
        <taxon>Eukaryota</taxon>
        <taxon>Fungi</taxon>
        <taxon>Fungi incertae sedis</taxon>
        <taxon>Mucoromycota</taxon>
        <taxon>Glomeromycotina</taxon>
        <taxon>Glomeromycetes</taxon>
        <taxon>Diversisporales</taxon>
        <taxon>Gigasporaceae</taxon>
        <taxon>Racocetra</taxon>
    </lineage>
</organism>
<reference evidence="1" key="1">
    <citation type="submission" date="2021-06" db="EMBL/GenBank/DDBJ databases">
        <authorList>
            <person name="Kallberg Y."/>
            <person name="Tangrot J."/>
            <person name="Rosling A."/>
        </authorList>
    </citation>
    <scope>NUCLEOTIDE SEQUENCE</scope>
    <source>
        <strain evidence="1">IN212</strain>
    </source>
</reference>
<dbReference type="AlphaFoldDB" id="A0A9N9IV31"/>
<keyword evidence="2" id="KW-1185">Reference proteome</keyword>
<evidence type="ECO:0000313" key="1">
    <source>
        <dbReference type="EMBL" id="CAG8749174.1"/>
    </source>
</evidence>
<name>A0A9N9IV31_9GLOM</name>
<dbReference type="OrthoDB" id="2438719at2759"/>
<dbReference type="Proteomes" id="UP000789396">
    <property type="component" value="Unassembled WGS sequence"/>
</dbReference>
<proteinExistence type="predicted"/>
<evidence type="ECO:0000313" key="2">
    <source>
        <dbReference type="Proteomes" id="UP000789396"/>
    </source>
</evidence>
<dbReference type="EMBL" id="CAJVPZ010035477">
    <property type="protein sequence ID" value="CAG8749174.1"/>
    <property type="molecule type" value="Genomic_DNA"/>
</dbReference>